<reference evidence="2" key="1">
    <citation type="submission" date="2024-06" db="EMBL/GenBank/DDBJ databases">
        <title>Vaginal Lactobacillus fatty acid response mechanisms reveal a metabolite-targeted strategy for bacterial vaginosis treatment.</title>
        <authorList>
            <person name="Zhu M."/>
            <person name="Blainey P.C."/>
            <person name="Bloom S.M."/>
            <person name="Kwon D.S."/>
        </authorList>
    </citation>
    <scope>NUCLEOTIDE SEQUENCE</scope>
    <source>
        <strain evidence="2">194_F1_1</strain>
    </source>
</reference>
<comment type="caution">
    <text evidence="2">The sequence shown here is derived from an EMBL/GenBank/DDBJ whole genome shotgun (WGS) entry which is preliminary data.</text>
</comment>
<feature type="transmembrane region" description="Helical" evidence="1">
    <location>
        <begin position="12"/>
        <end position="32"/>
    </location>
</feature>
<evidence type="ECO:0000313" key="3">
    <source>
        <dbReference type="Proteomes" id="UP001434419"/>
    </source>
</evidence>
<dbReference type="EMBL" id="JBETVU010000012">
    <property type="protein sequence ID" value="MES5150099.1"/>
    <property type="molecule type" value="Genomic_DNA"/>
</dbReference>
<name>A0ABV2BA21_9LACO</name>
<gene>
    <name evidence="2" type="ORF">ABVC42_09300</name>
</gene>
<proteinExistence type="predicted"/>
<sequence length="41" mass="4569">MAKADLGNPNIAGVIMMNVPVIIIMLICIYAFNSRYLKLNE</sequence>
<protein>
    <submittedName>
        <fullName evidence="2">Uncharacterized protein</fullName>
    </submittedName>
</protein>
<keyword evidence="1" id="KW-0472">Membrane</keyword>
<evidence type="ECO:0000256" key="1">
    <source>
        <dbReference type="SAM" id="Phobius"/>
    </source>
</evidence>
<organism evidence="2 3">
    <name type="scientific">Lactobacillus crispatus</name>
    <dbReference type="NCBI Taxonomy" id="47770"/>
    <lineage>
        <taxon>Bacteria</taxon>
        <taxon>Bacillati</taxon>
        <taxon>Bacillota</taxon>
        <taxon>Bacilli</taxon>
        <taxon>Lactobacillales</taxon>
        <taxon>Lactobacillaceae</taxon>
        <taxon>Lactobacillus</taxon>
    </lineage>
</organism>
<accession>A0ABV2BA21</accession>
<evidence type="ECO:0000313" key="2">
    <source>
        <dbReference type="EMBL" id="MES5150099.1"/>
    </source>
</evidence>
<dbReference type="Proteomes" id="UP001434419">
    <property type="component" value="Unassembled WGS sequence"/>
</dbReference>
<keyword evidence="1" id="KW-0812">Transmembrane</keyword>
<keyword evidence="1" id="KW-1133">Transmembrane helix</keyword>
<dbReference type="RefSeq" id="WP_261974822.1">
    <property type="nucleotide sequence ID" value="NZ_JABERN010000094.1"/>
</dbReference>
<keyword evidence="3" id="KW-1185">Reference proteome</keyword>